<accession>A0A7X0WGQ6</accession>
<proteinExistence type="predicted"/>
<dbReference type="EMBL" id="JAAROV010000008">
    <property type="protein sequence ID" value="MBC1318448.1"/>
    <property type="molecule type" value="Genomic_DNA"/>
</dbReference>
<evidence type="ECO:0000313" key="4">
    <source>
        <dbReference type="Proteomes" id="UP000532866"/>
    </source>
</evidence>
<dbReference type="AlphaFoldDB" id="A0A7X0WGQ6"/>
<protein>
    <submittedName>
        <fullName evidence="2">Uncharacterized protein</fullName>
    </submittedName>
</protein>
<evidence type="ECO:0000313" key="6">
    <source>
        <dbReference type="Proteomes" id="UP000546244"/>
    </source>
</evidence>
<dbReference type="EMBL" id="JAAROL010000010">
    <property type="protein sequence ID" value="MBC1333466.1"/>
    <property type="molecule type" value="Genomic_DNA"/>
</dbReference>
<dbReference type="Proteomes" id="UP000546244">
    <property type="component" value="Unassembled WGS sequence"/>
</dbReference>
<dbReference type="Proteomes" id="UP000543379">
    <property type="component" value="Unassembled WGS sequence"/>
</dbReference>
<comment type="caution">
    <text evidence="2">The sequence shown here is derived from an EMBL/GenBank/DDBJ whole genome shotgun (WGS) entry which is preliminary data.</text>
</comment>
<organism evidence="2 4">
    <name type="scientific">Listeria booriae</name>
    <dbReference type="NCBI Taxonomy" id="1552123"/>
    <lineage>
        <taxon>Bacteria</taxon>
        <taxon>Bacillati</taxon>
        <taxon>Bacillota</taxon>
        <taxon>Bacilli</taxon>
        <taxon>Bacillales</taxon>
        <taxon>Listeriaceae</taxon>
        <taxon>Listeria</taxon>
    </lineage>
</organism>
<dbReference type="EMBL" id="JAARMV010000007">
    <property type="protein sequence ID" value="MBC2373632.1"/>
    <property type="molecule type" value="Genomic_DNA"/>
</dbReference>
<evidence type="ECO:0000313" key="3">
    <source>
        <dbReference type="EMBL" id="MBC2373632.1"/>
    </source>
</evidence>
<evidence type="ECO:0000313" key="5">
    <source>
        <dbReference type="Proteomes" id="UP000543379"/>
    </source>
</evidence>
<evidence type="ECO:0000313" key="1">
    <source>
        <dbReference type="EMBL" id="MBC1318448.1"/>
    </source>
</evidence>
<sequence length="98" mass="10924">MSTVADLAKTPTEMEQIMNTKLVKSLYESAKEMNATQVHVKATNLCQNPEAMMVLGIYNNQRPAHEVLSDLEEALKAKGDKETLSLIEALYLKKEGEI</sequence>
<dbReference type="RefSeq" id="WP_185375167.1">
    <property type="nucleotide sequence ID" value="NZ_JAARMV010000007.1"/>
</dbReference>
<dbReference type="Proteomes" id="UP000532866">
    <property type="component" value="Unassembled WGS sequence"/>
</dbReference>
<name>A0A7X0WGQ6_9LIST</name>
<evidence type="ECO:0000313" key="2">
    <source>
        <dbReference type="EMBL" id="MBC1333466.1"/>
    </source>
</evidence>
<reference evidence="4 5" key="1">
    <citation type="submission" date="2020-03" db="EMBL/GenBank/DDBJ databases">
        <title>Soil Listeria distribution.</title>
        <authorList>
            <person name="Liao J."/>
            <person name="Wiedmann M."/>
        </authorList>
    </citation>
    <scope>NUCLEOTIDE SEQUENCE [LARGE SCALE GENOMIC DNA]</scope>
    <source>
        <strain evidence="1 5">FSL L7-1816</strain>
        <strain evidence="2 4">FSL L7-1833</strain>
        <strain evidence="3 6">FSL L7-1850</strain>
    </source>
</reference>
<gene>
    <name evidence="2" type="ORF">HB759_16085</name>
    <name evidence="1" type="ORF">HB811_16845</name>
    <name evidence="3" type="ORF">HBP98_16595</name>
</gene>